<evidence type="ECO:0000256" key="4">
    <source>
        <dbReference type="ARBA" id="ARBA00022679"/>
    </source>
</evidence>
<dbReference type="InterPro" id="IPR004563">
    <property type="entry name" value="Apolipo_AcylTrfase"/>
</dbReference>
<dbReference type="InterPro" id="IPR045378">
    <property type="entry name" value="LNT_N"/>
</dbReference>
<feature type="transmembrane region" description="Helical" evidence="9">
    <location>
        <begin position="26"/>
        <end position="43"/>
    </location>
</feature>
<sequence length="491" mass="52148">MRFLIALLAGSASVFAYAPFGAMPLAFFSLAVLAALLTCAPGARSGFLLGFAWGFGAFVAGVSWLFVALHRYGGMPAPLAALAIGLFCAYLALFPGLIGALQARLQQGGAWRRAALFAGLWTLGEYLRGVLFTGFPWLAVGYTQVPPSPLAGFLPVLGVYGVGGLVAFVAALAVAADWRRRRQVVGVAAMVALLFVAGAGLRQIAWTQPVGEPLKVALLQTNIEQDLKWAPARLQDWLQVNARMVADNPAQLVVLPETTLPLLSDMLPRGYLDLLADYARAGGGDLVLGLFTRDADDNIYNAAVSLGSAPSQHYAKRHLVPFGEYSPPLFGWFYQLADIPMSDQTRGAPHQPPLAVGGQKVAVNICYEDLFGAELLDSLPEATLLLNISNLAWYGDSLALPQHLQIARARALETGRPMLRSTNTGMTAVVQPDGEVSARLPAFESGALHAEVRGYQGLTPYARWGDAAALGLAALALLGAVWLRSGRGRAA</sequence>
<dbReference type="RefSeq" id="WP_133589458.1">
    <property type="nucleotide sequence ID" value="NZ_SNVV01000004.1"/>
</dbReference>
<dbReference type="Pfam" id="PF00795">
    <property type="entry name" value="CN_hydrolase"/>
    <property type="match status" value="1"/>
</dbReference>
<comment type="pathway">
    <text evidence="9">Protein modification; lipoprotein biosynthesis (N-acyl transfer).</text>
</comment>
<dbReference type="InterPro" id="IPR003010">
    <property type="entry name" value="C-N_Hydrolase"/>
</dbReference>
<dbReference type="UniPathway" id="UPA00666"/>
<dbReference type="GO" id="GO:0042158">
    <property type="term" value="P:lipoprotein biosynthetic process"/>
    <property type="evidence" value="ECO:0007669"/>
    <property type="project" value="UniProtKB-UniRule"/>
</dbReference>
<dbReference type="EC" id="2.3.1.269" evidence="9"/>
<evidence type="ECO:0000256" key="3">
    <source>
        <dbReference type="ARBA" id="ARBA00022475"/>
    </source>
</evidence>
<name>A0A4R6E714_9RHOO</name>
<keyword evidence="8 9" id="KW-0012">Acyltransferase</keyword>
<dbReference type="GO" id="GO:0016410">
    <property type="term" value="F:N-acyltransferase activity"/>
    <property type="evidence" value="ECO:0007669"/>
    <property type="project" value="UniProtKB-UniRule"/>
</dbReference>
<dbReference type="AlphaFoldDB" id="A0A4R6E714"/>
<keyword evidence="12" id="KW-1185">Reference proteome</keyword>
<evidence type="ECO:0000256" key="2">
    <source>
        <dbReference type="ARBA" id="ARBA00010065"/>
    </source>
</evidence>
<dbReference type="PANTHER" id="PTHR38686">
    <property type="entry name" value="APOLIPOPROTEIN N-ACYLTRANSFERASE"/>
    <property type="match status" value="1"/>
</dbReference>
<feature type="transmembrane region" description="Helical" evidence="9">
    <location>
        <begin position="115"/>
        <end position="138"/>
    </location>
</feature>
<dbReference type="PROSITE" id="PS50263">
    <property type="entry name" value="CN_HYDROLASE"/>
    <property type="match status" value="1"/>
</dbReference>
<dbReference type="NCBIfam" id="TIGR00546">
    <property type="entry name" value="lnt"/>
    <property type="match status" value="1"/>
</dbReference>
<feature type="transmembrane region" description="Helical" evidence="9">
    <location>
        <begin position="184"/>
        <end position="206"/>
    </location>
</feature>
<comment type="catalytic activity">
    <reaction evidence="9">
        <text>N-terminal S-1,2-diacyl-sn-glyceryl-L-cysteinyl-[lipoprotein] + a glycerophospholipid = N-acyl-S-1,2-diacyl-sn-glyceryl-L-cysteinyl-[lipoprotein] + a 2-acyl-sn-glycero-3-phospholipid + H(+)</text>
        <dbReference type="Rhea" id="RHEA:48228"/>
        <dbReference type="Rhea" id="RHEA-COMP:14681"/>
        <dbReference type="Rhea" id="RHEA-COMP:14684"/>
        <dbReference type="ChEBI" id="CHEBI:15378"/>
        <dbReference type="ChEBI" id="CHEBI:136912"/>
        <dbReference type="ChEBI" id="CHEBI:140656"/>
        <dbReference type="ChEBI" id="CHEBI:140657"/>
        <dbReference type="ChEBI" id="CHEBI:140660"/>
        <dbReference type="EC" id="2.3.1.269"/>
    </reaction>
</comment>
<comment type="caution">
    <text evidence="11">The sequence shown here is derived from an EMBL/GenBank/DDBJ whole genome shotgun (WGS) entry which is preliminary data.</text>
</comment>
<evidence type="ECO:0000259" key="10">
    <source>
        <dbReference type="PROSITE" id="PS50263"/>
    </source>
</evidence>
<evidence type="ECO:0000256" key="5">
    <source>
        <dbReference type="ARBA" id="ARBA00022692"/>
    </source>
</evidence>
<keyword evidence="7 9" id="KW-0472">Membrane</keyword>
<evidence type="ECO:0000256" key="6">
    <source>
        <dbReference type="ARBA" id="ARBA00022989"/>
    </source>
</evidence>
<gene>
    <name evidence="9" type="primary">lnt</name>
    <name evidence="11" type="ORF">C7389_10469</name>
</gene>
<proteinExistence type="inferred from homology"/>
<dbReference type="OrthoDB" id="9804277at2"/>
<dbReference type="Proteomes" id="UP000295129">
    <property type="component" value="Unassembled WGS sequence"/>
</dbReference>
<feature type="transmembrane region" description="Helical" evidence="9">
    <location>
        <begin position="461"/>
        <end position="483"/>
    </location>
</feature>
<keyword evidence="11" id="KW-0449">Lipoprotein</keyword>
<dbReference type="Pfam" id="PF20154">
    <property type="entry name" value="LNT_N"/>
    <property type="match status" value="1"/>
</dbReference>
<dbReference type="EMBL" id="SNVV01000004">
    <property type="protein sequence ID" value="TDN53715.1"/>
    <property type="molecule type" value="Genomic_DNA"/>
</dbReference>
<reference evidence="11 12" key="1">
    <citation type="submission" date="2019-03" db="EMBL/GenBank/DDBJ databases">
        <title>Genomic Encyclopedia of Type Strains, Phase IV (KMG-IV): sequencing the most valuable type-strain genomes for metagenomic binning, comparative biology and taxonomic classification.</title>
        <authorList>
            <person name="Goeker M."/>
        </authorList>
    </citation>
    <scope>NUCLEOTIDE SEQUENCE [LARGE SCALE GENOMIC DNA]</scope>
    <source>
        <strain evidence="11 12">DSM 12121</strain>
    </source>
</reference>
<protein>
    <recommendedName>
        <fullName evidence="9">Apolipoprotein N-acyltransferase</fullName>
        <shortName evidence="9">ALP N-acyltransferase</shortName>
        <ecNumber evidence="9">2.3.1.269</ecNumber>
    </recommendedName>
</protein>
<evidence type="ECO:0000256" key="9">
    <source>
        <dbReference type="HAMAP-Rule" id="MF_01148"/>
    </source>
</evidence>
<feature type="transmembrane region" description="Helical" evidence="9">
    <location>
        <begin position="79"/>
        <end position="103"/>
    </location>
</feature>
<comment type="subcellular location">
    <subcellularLocation>
        <location evidence="1 9">Cell membrane</location>
        <topology evidence="1 9">Multi-pass membrane protein</topology>
    </subcellularLocation>
</comment>
<evidence type="ECO:0000313" key="11">
    <source>
        <dbReference type="EMBL" id="TDN53715.1"/>
    </source>
</evidence>
<feature type="transmembrane region" description="Helical" evidence="9">
    <location>
        <begin position="150"/>
        <end position="172"/>
    </location>
</feature>
<keyword evidence="6 9" id="KW-1133">Transmembrane helix</keyword>
<organism evidence="11 12">
    <name type="scientific">Azoarcus indigens</name>
    <dbReference type="NCBI Taxonomy" id="29545"/>
    <lineage>
        <taxon>Bacteria</taxon>
        <taxon>Pseudomonadati</taxon>
        <taxon>Pseudomonadota</taxon>
        <taxon>Betaproteobacteria</taxon>
        <taxon>Rhodocyclales</taxon>
        <taxon>Zoogloeaceae</taxon>
        <taxon>Azoarcus</taxon>
    </lineage>
</organism>
<dbReference type="SUPFAM" id="SSF56317">
    <property type="entry name" value="Carbon-nitrogen hydrolase"/>
    <property type="match status" value="1"/>
</dbReference>
<keyword evidence="3 9" id="KW-1003">Cell membrane</keyword>
<dbReference type="HAMAP" id="MF_01148">
    <property type="entry name" value="Lnt"/>
    <property type="match status" value="1"/>
</dbReference>
<evidence type="ECO:0000313" key="12">
    <source>
        <dbReference type="Proteomes" id="UP000295129"/>
    </source>
</evidence>
<feature type="transmembrane region" description="Helical" evidence="9">
    <location>
        <begin position="48"/>
        <end position="67"/>
    </location>
</feature>
<comment type="function">
    <text evidence="9">Catalyzes the phospholipid dependent N-acylation of the N-terminal cysteine of apolipoprotein, the last step in lipoprotein maturation.</text>
</comment>
<feature type="domain" description="CN hydrolase" evidence="10">
    <location>
        <begin position="219"/>
        <end position="454"/>
    </location>
</feature>
<dbReference type="GO" id="GO:0005886">
    <property type="term" value="C:plasma membrane"/>
    <property type="evidence" value="ECO:0007669"/>
    <property type="project" value="UniProtKB-SubCell"/>
</dbReference>
<dbReference type="CDD" id="cd07571">
    <property type="entry name" value="ALP_N-acyl_transferase"/>
    <property type="match status" value="1"/>
</dbReference>
<dbReference type="InterPro" id="IPR036526">
    <property type="entry name" value="C-N_Hydrolase_sf"/>
</dbReference>
<evidence type="ECO:0000256" key="7">
    <source>
        <dbReference type="ARBA" id="ARBA00023136"/>
    </source>
</evidence>
<comment type="similarity">
    <text evidence="2 9">Belongs to the CN hydrolase family. Apolipoprotein N-acyltransferase subfamily.</text>
</comment>
<evidence type="ECO:0000256" key="1">
    <source>
        <dbReference type="ARBA" id="ARBA00004651"/>
    </source>
</evidence>
<keyword evidence="5 9" id="KW-0812">Transmembrane</keyword>
<dbReference type="Gene3D" id="3.60.110.10">
    <property type="entry name" value="Carbon-nitrogen hydrolase"/>
    <property type="match status" value="1"/>
</dbReference>
<accession>A0A4R6E714</accession>
<evidence type="ECO:0000256" key="8">
    <source>
        <dbReference type="ARBA" id="ARBA00023315"/>
    </source>
</evidence>
<dbReference type="PANTHER" id="PTHR38686:SF1">
    <property type="entry name" value="APOLIPOPROTEIN N-ACYLTRANSFERASE"/>
    <property type="match status" value="1"/>
</dbReference>
<keyword evidence="4 9" id="KW-0808">Transferase</keyword>